<organism evidence="1 2">
    <name type="scientific">Amedibacillus hominis</name>
    <dbReference type="NCBI Taxonomy" id="2897776"/>
    <lineage>
        <taxon>Bacteria</taxon>
        <taxon>Bacillati</taxon>
        <taxon>Bacillota</taxon>
        <taxon>Erysipelotrichia</taxon>
        <taxon>Erysipelotrichales</taxon>
        <taxon>Erysipelotrichaceae</taxon>
        <taxon>Amedibacillus</taxon>
    </lineage>
</organism>
<evidence type="ECO:0000313" key="2">
    <source>
        <dbReference type="Proteomes" id="UP001202402"/>
    </source>
</evidence>
<dbReference type="EMBL" id="JAKVPQ010000011">
    <property type="protein sequence ID" value="MCH4286119.1"/>
    <property type="molecule type" value="Genomic_DNA"/>
</dbReference>
<keyword evidence="2" id="KW-1185">Reference proteome</keyword>
<name>A0ABS9R939_9FIRM</name>
<sequence>MFFRKKKKEPENLVEETSLVYQYLSELYEDGQIQNDAFVIPEHQIYIYADVLGGDETMAQVVFQIHHESLEDPIIDPVCGLGLSYEECIRDACDNFNRHDVQLFIGALEKDKTKTVIIKTLENHAFDVYESKVSSHGKREGIMLESFWDMLGEQILKRLGNKRCYWIKIYCAKMGRKSDIEVRINDVLSKELSDLLKDYVGNWDCIDAYHTEKQSFLFYQKDDTYTPPVFTKEQIVTYTKKAIHMYEKCEDKEEYKKLRVQLIKLCKDESLGMELFGFIPELYCKHVFSDLECGEQLFLIRKGEPTVELYQSQVRSFSYIDETIRKYLKNEEPSQELIEQIAQFSANYRAIQKALDEGDDIKELYTPGIGYFVKENYILR</sequence>
<proteinExistence type="predicted"/>
<dbReference type="Pfam" id="PF19875">
    <property type="entry name" value="DUF6348"/>
    <property type="match status" value="1"/>
</dbReference>
<evidence type="ECO:0000313" key="1">
    <source>
        <dbReference type="EMBL" id="MCH4286119.1"/>
    </source>
</evidence>
<protein>
    <submittedName>
        <fullName evidence="1">DUF6348 family protein</fullName>
    </submittedName>
</protein>
<accession>A0ABS9R939</accession>
<comment type="caution">
    <text evidence="1">The sequence shown here is derived from an EMBL/GenBank/DDBJ whole genome shotgun (WGS) entry which is preliminary data.</text>
</comment>
<reference evidence="1 2" key="1">
    <citation type="submission" date="2022-02" db="EMBL/GenBank/DDBJ databases">
        <title>Genome of Erysipelotrichaceae sp. nov. NSJ-176 isolated from human feces.</title>
        <authorList>
            <person name="Abdugheni R."/>
        </authorList>
    </citation>
    <scope>NUCLEOTIDE SEQUENCE [LARGE SCALE GENOMIC DNA]</scope>
    <source>
        <strain evidence="1 2">NSJ-176</strain>
    </source>
</reference>
<dbReference type="InterPro" id="IPR045929">
    <property type="entry name" value="DUF6348"/>
</dbReference>
<dbReference type="Proteomes" id="UP001202402">
    <property type="component" value="Unassembled WGS sequence"/>
</dbReference>
<dbReference type="RefSeq" id="WP_117453129.1">
    <property type="nucleotide sequence ID" value="NZ_JAKVPQ010000011.1"/>
</dbReference>
<gene>
    <name evidence="1" type="ORF">LQE99_13415</name>
</gene>